<dbReference type="EMBL" id="BAEO01000040">
    <property type="protein sequence ID" value="GAC19793.1"/>
    <property type="molecule type" value="Genomic_DNA"/>
</dbReference>
<evidence type="ECO:0000313" key="3">
    <source>
        <dbReference type="Proteomes" id="UP000006327"/>
    </source>
</evidence>
<dbReference type="Pfam" id="PF19667">
    <property type="entry name" value="DUF6170"/>
    <property type="match status" value="1"/>
</dbReference>
<dbReference type="AlphaFoldDB" id="K6YSY7"/>
<feature type="transmembrane region" description="Helical" evidence="1">
    <location>
        <begin position="38"/>
        <end position="56"/>
    </location>
</feature>
<keyword evidence="1" id="KW-0812">Transmembrane</keyword>
<dbReference type="STRING" id="493475.GARC_2828"/>
<organism evidence="2 3">
    <name type="scientific">Paraglaciecola arctica BSs20135</name>
    <dbReference type="NCBI Taxonomy" id="493475"/>
    <lineage>
        <taxon>Bacteria</taxon>
        <taxon>Pseudomonadati</taxon>
        <taxon>Pseudomonadota</taxon>
        <taxon>Gammaproteobacteria</taxon>
        <taxon>Alteromonadales</taxon>
        <taxon>Alteromonadaceae</taxon>
        <taxon>Paraglaciecola</taxon>
    </lineage>
</organism>
<accession>K6YSY7</accession>
<keyword evidence="1" id="KW-1133">Transmembrane helix</keyword>
<feature type="transmembrane region" description="Helical" evidence="1">
    <location>
        <begin position="62"/>
        <end position="79"/>
    </location>
</feature>
<keyword evidence="1" id="KW-0472">Membrane</keyword>
<name>K6YSY7_9ALTE</name>
<proteinExistence type="predicted"/>
<dbReference type="RefSeq" id="WP_007621046.1">
    <property type="nucleotide sequence ID" value="NZ_BAEO01000040.1"/>
</dbReference>
<gene>
    <name evidence="2" type="ORF">GARC_2828</name>
</gene>
<dbReference type="InterPro" id="IPR046168">
    <property type="entry name" value="DUF6170"/>
</dbReference>
<dbReference type="eggNOG" id="ENOG503302N">
    <property type="taxonomic scope" value="Bacteria"/>
</dbReference>
<evidence type="ECO:0000256" key="1">
    <source>
        <dbReference type="SAM" id="Phobius"/>
    </source>
</evidence>
<comment type="caution">
    <text evidence="2">The sequence shown here is derived from an EMBL/GenBank/DDBJ whole genome shotgun (WGS) entry which is preliminary data.</text>
</comment>
<evidence type="ECO:0000313" key="2">
    <source>
        <dbReference type="EMBL" id="GAC19793.1"/>
    </source>
</evidence>
<sequence>MKLYFSTKNIPQLQHLPLTQRLAAMQLAQGKLIGPEKLFLNVLKMLVVIPVFIFIIQIATNWMAIFWALLVTLLYPVLVKPVQYALCAKYIPQPHANSQGDP</sequence>
<keyword evidence="3" id="KW-1185">Reference proteome</keyword>
<dbReference type="Proteomes" id="UP000006327">
    <property type="component" value="Unassembled WGS sequence"/>
</dbReference>
<reference evidence="2 3" key="1">
    <citation type="journal article" date="2017" name="Antonie Van Leeuwenhoek">
        <title>Rhizobium rhizosphaerae sp. nov., a novel species isolated from rice rhizosphere.</title>
        <authorList>
            <person name="Zhao J.J."/>
            <person name="Zhang J."/>
            <person name="Zhang R.J."/>
            <person name="Zhang C.W."/>
            <person name="Yin H.Q."/>
            <person name="Zhang X.X."/>
        </authorList>
    </citation>
    <scope>NUCLEOTIDE SEQUENCE [LARGE SCALE GENOMIC DNA]</scope>
    <source>
        <strain evidence="2 3">BSs20135</strain>
    </source>
</reference>
<dbReference type="OrthoDB" id="6388882at2"/>
<protein>
    <submittedName>
        <fullName evidence="2">Uncharacterized protein</fullName>
    </submittedName>
</protein>